<dbReference type="Pfam" id="PF01168">
    <property type="entry name" value="Ala_racemase_N"/>
    <property type="match status" value="1"/>
</dbReference>
<organism evidence="2 3">
    <name type="scientific">SAR86 cluster bacterium</name>
    <dbReference type="NCBI Taxonomy" id="2030880"/>
    <lineage>
        <taxon>Bacteria</taxon>
        <taxon>Pseudomonadati</taxon>
        <taxon>Pseudomonadota</taxon>
        <taxon>Gammaproteobacteria</taxon>
        <taxon>SAR86 cluster</taxon>
    </lineage>
</organism>
<dbReference type="InterPro" id="IPR001608">
    <property type="entry name" value="Ala_racemase_N"/>
</dbReference>
<evidence type="ECO:0000259" key="1">
    <source>
        <dbReference type="Pfam" id="PF01168"/>
    </source>
</evidence>
<dbReference type="GO" id="GO:0008721">
    <property type="term" value="F:D-serine ammonia-lyase activity"/>
    <property type="evidence" value="ECO:0007669"/>
    <property type="project" value="TreeGrafter"/>
</dbReference>
<dbReference type="Proteomes" id="UP000754644">
    <property type="component" value="Unassembled WGS sequence"/>
</dbReference>
<comment type="caution">
    <text evidence="2">The sequence shown here is derived from an EMBL/GenBank/DDBJ whole genome shotgun (WGS) entry which is preliminary data.</text>
</comment>
<dbReference type="InterPro" id="IPR029066">
    <property type="entry name" value="PLP-binding_barrel"/>
</dbReference>
<protein>
    <submittedName>
        <fullName evidence="2">Alanine racemase</fullName>
    </submittedName>
</protein>
<reference evidence="2" key="1">
    <citation type="submission" date="2020-05" db="EMBL/GenBank/DDBJ databases">
        <title>Sulfur intermediates as new biogeochemical hubs in an aquatic model microbial ecosystem.</title>
        <authorList>
            <person name="Vigneron A."/>
        </authorList>
    </citation>
    <scope>NUCLEOTIDE SEQUENCE</scope>
    <source>
        <strain evidence="2">Bin.250</strain>
    </source>
</reference>
<dbReference type="Gene3D" id="3.20.20.10">
    <property type="entry name" value="Alanine racemase"/>
    <property type="match status" value="1"/>
</dbReference>
<dbReference type="PANTHER" id="PTHR28004:SF2">
    <property type="entry name" value="D-SERINE DEHYDRATASE"/>
    <property type="match status" value="1"/>
</dbReference>
<feature type="non-terminal residue" evidence="2">
    <location>
        <position position="292"/>
    </location>
</feature>
<dbReference type="EMBL" id="JABMOJ010000480">
    <property type="protein sequence ID" value="NQV66223.1"/>
    <property type="molecule type" value="Genomic_DNA"/>
</dbReference>
<dbReference type="GO" id="GO:0036088">
    <property type="term" value="P:D-serine catabolic process"/>
    <property type="evidence" value="ECO:0007669"/>
    <property type="project" value="TreeGrafter"/>
</dbReference>
<proteinExistence type="predicted"/>
<name>A0A973A9X1_9GAMM</name>
<feature type="domain" description="Alanine racemase N-terminal" evidence="1">
    <location>
        <begin position="58"/>
        <end position="267"/>
    </location>
</feature>
<dbReference type="InterPro" id="IPR051466">
    <property type="entry name" value="D-amino_acid_metab_enzyme"/>
</dbReference>
<sequence>MKRRTVLLGAAGAAVTASTAGILLWRPKDVGQPHDAYFSALNQLLREQGPGRPALLLDLDRINTNIDLISDSVGPNKTYRVVVKSLPSVALLAHVMQRAKTNALMVFHQPFLNEVADKFPDTDSLLGKPMPISAVRTFYENVDLTRFDAARNVQWLIDTPERLAQYQALARQLGIKMRVNLEIDVGLHRGGIPSPEAMAPMIQVITSDPDHLQLSGLMGYEPHLTGLGASLSHPSVQRVLTLYSGYIASLKQAGYDPATLTLNGAGSHTLGIYHNDTIMNDLSAGSGVVKPT</sequence>
<dbReference type="PANTHER" id="PTHR28004">
    <property type="entry name" value="ZGC:162816-RELATED"/>
    <property type="match status" value="1"/>
</dbReference>
<accession>A0A973A9X1</accession>
<evidence type="ECO:0000313" key="3">
    <source>
        <dbReference type="Proteomes" id="UP000754644"/>
    </source>
</evidence>
<evidence type="ECO:0000313" key="2">
    <source>
        <dbReference type="EMBL" id="NQV66223.1"/>
    </source>
</evidence>
<gene>
    <name evidence="2" type="ORF">HQ497_12750</name>
</gene>
<dbReference type="AlphaFoldDB" id="A0A973A9X1"/>
<dbReference type="SUPFAM" id="SSF51419">
    <property type="entry name" value="PLP-binding barrel"/>
    <property type="match status" value="1"/>
</dbReference>